<dbReference type="InParanoid" id="D3B231"/>
<evidence type="ECO:0000313" key="2">
    <source>
        <dbReference type="Proteomes" id="UP000001396"/>
    </source>
</evidence>
<dbReference type="AlphaFoldDB" id="D3B231"/>
<dbReference type="EMBL" id="ADBJ01000008">
    <property type="protein sequence ID" value="EFA85355.1"/>
    <property type="molecule type" value="Genomic_DNA"/>
</dbReference>
<gene>
    <name evidence="1" type="ORF">PPL_02358</name>
</gene>
<organism evidence="1 2">
    <name type="scientific">Heterostelium pallidum (strain ATCC 26659 / Pp 5 / PN500)</name>
    <name type="common">Cellular slime mold</name>
    <name type="synonym">Polysphondylium pallidum</name>
    <dbReference type="NCBI Taxonomy" id="670386"/>
    <lineage>
        <taxon>Eukaryota</taxon>
        <taxon>Amoebozoa</taxon>
        <taxon>Evosea</taxon>
        <taxon>Eumycetozoa</taxon>
        <taxon>Dictyostelia</taxon>
        <taxon>Acytosteliales</taxon>
        <taxon>Acytosteliaceae</taxon>
        <taxon>Heterostelium</taxon>
    </lineage>
</organism>
<protein>
    <submittedName>
        <fullName evidence="1">Uncharacterized protein</fullName>
    </submittedName>
</protein>
<dbReference type="RefSeq" id="XP_020437464.1">
    <property type="nucleotide sequence ID" value="XM_020573347.1"/>
</dbReference>
<dbReference type="GeneID" id="31357883"/>
<dbReference type="Proteomes" id="UP000001396">
    <property type="component" value="Unassembled WGS sequence"/>
</dbReference>
<reference evidence="1 2" key="1">
    <citation type="journal article" date="2011" name="Genome Res.">
        <title>Phylogeny-wide analysis of social amoeba genomes highlights ancient origins for complex intercellular communication.</title>
        <authorList>
            <person name="Heidel A.J."/>
            <person name="Lawal H.M."/>
            <person name="Felder M."/>
            <person name="Schilde C."/>
            <person name="Helps N.R."/>
            <person name="Tunggal B."/>
            <person name="Rivero F."/>
            <person name="John U."/>
            <person name="Schleicher M."/>
            <person name="Eichinger L."/>
            <person name="Platzer M."/>
            <person name="Noegel A.A."/>
            <person name="Schaap P."/>
            <person name="Gloeckner G."/>
        </authorList>
    </citation>
    <scope>NUCLEOTIDE SEQUENCE [LARGE SCALE GENOMIC DNA]</scope>
    <source>
        <strain evidence="2">ATCC 26659 / Pp 5 / PN500</strain>
    </source>
</reference>
<name>D3B231_HETP5</name>
<proteinExistence type="predicted"/>
<evidence type="ECO:0000313" key="1">
    <source>
        <dbReference type="EMBL" id="EFA85355.1"/>
    </source>
</evidence>
<sequence length="115" mass="13817">MNKQIGVSHCQEEDTFDFQTFYIVKLYPKDTNIEAGVIQGYAFYYNIESKEHLREGFLFESAQLSIDDNWFDETPVERLEIASEDDSKTIEDVYVKVYYDNLYHKYRIIIFRPFK</sequence>
<keyword evidence="2" id="KW-1185">Reference proteome</keyword>
<accession>D3B231</accession>
<comment type="caution">
    <text evidence="1">The sequence shown here is derived from an EMBL/GenBank/DDBJ whole genome shotgun (WGS) entry which is preliminary data.</text>
</comment>